<proteinExistence type="predicted"/>
<dbReference type="EMBL" id="JAULSW010000008">
    <property type="protein sequence ID" value="KAK3372050.1"/>
    <property type="molecule type" value="Genomic_DNA"/>
</dbReference>
<protein>
    <recommendedName>
        <fullName evidence="5">Zn(2)-C6 fungal-type domain-containing protein</fullName>
    </recommendedName>
</protein>
<feature type="compositionally biased region" description="Polar residues" evidence="2">
    <location>
        <begin position="21"/>
        <end position="32"/>
    </location>
</feature>
<accession>A0AAE0K9R6</accession>
<reference evidence="3" key="2">
    <citation type="submission" date="2023-06" db="EMBL/GenBank/DDBJ databases">
        <authorList>
            <consortium name="Lawrence Berkeley National Laboratory"/>
            <person name="Haridas S."/>
            <person name="Hensen N."/>
            <person name="Bonometti L."/>
            <person name="Westerberg I."/>
            <person name="Brannstrom I.O."/>
            <person name="Guillou S."/>
            <person name="Cros-Aarteil S."/>
            <person name="Calhoun S."/>
            <person name="Kuo A."/>
            <person name="Mondo S."/>
            <person name="Pangilinan J."/>
            <person name="Riley R."/>
            <person name="LaButti K."/>
            <person name="Andreopoulos B."/>
            <person name="Lipzen A."/>
            <person name="Chen C."/>
            <person name="Yanf M."/>
            <person name="Daum C."/>
            <person name="Ng V."/>
            <person name="Clum A."/>
            <person name="Steindorff A."/>
            <person name="Ohm R."/>
            <person name="Martin F."/>
            <person name="Silar P."/>
            <person name="Natvig D."/>
            <person name="Lalanne C."/>
            <person name="Gautier V."/>
            <person name="Ament-velasquez S.L."/>
            <person name="Kruys A."/>
            <person name="Hutchinson M.I."/>
            <person name="Powell A.J."/>
            <person name="Barry K."/>
            <person name="Miller A.N."/>
            <person name="Grigoriev I.V."/>
            <person name="Debuchy R."/>
            <person name="Gladieux P."/>
            <person name="Thoren M.H."/>
            <person name="Johannesson H."/>
        </authorList>
    </citation>
    <scope>NUCLEOTIDE SEQUENCE</scope>
    <source>
        <strain evidence="3">CBS 232.78</strain>
    </source>
</reference>
<feature type="compositionally biased region" description="Low complexity" evidence="2">
    <location>
        <begin position="180"/>
        <end position="190"/>
    </location>
</feature>
<dbReference type="CDD" id="cd00067">
    <property type="entry name" value="GAL4"/>
    <property type="match status" value="1"/>
</dbReference>
<feature type="region of interest" description="Disordered" evidence="2">
    <location>
        <begin position="180"/>
        <end position="218"/>
    </location>
</feature>
<keyword evidence="4" id="KW-1185">Reference proteome</keyword>
<evidence type="ECO:0008006" key="5">
    <source>
        <dbReference type="Google" id="ProtNLM"/>
    </source>
</evidence>
<keyword evidence="1" id="KW-0539">Nucleus</keyword>
<name>A0AAE0K9R6_9PEZI</name>
<evidence type="ECO:0000256" key="2">
    <source>
        <dbReference type="SAM" id="MobiDB-lite"/>
    </source>
</evidence>
<dbReference type="InterPro" id="IPR001138">
    <property type="entry name" value="Zn2Cys6_DnaBD"/>
</dbReference>
<feature type="compositionally biased region" description="Polar residues" evidence="2">
    <location>
        <begin position="85"/>
        <end position="98"/>
    </location>
</feature>
<dbReference type="AlphaFoldDB" id="A0AAE0K9R6"/>
<reference evidence="3" key="1">
    <citation type="journal article" date="2023" name="Mol. Phylogenet. Evol.">
        <title>Genome-scale phylogeny and comparative genomics of the fungal order Sordariales.</title>
        <authorList>
            <person name="Hensen N."/>
            <person name="Bonometti L."/>
            <person name="Westerberg I."/>
            <person name="Brannstrom I.O."/>
            <person name="Guillou S."/>
            <person name="Cros-Aarteil S."/>
            <person name="Calhoun S."/>
            <person name="Haridas S."/>
            <person name="Kuo A."/>
            <person name="Mondo S."/>
            <person name="Pangilinan J."/>
            <person name="Riley R."/>
            <person name="LaButti K."/>
            <person name="Andreopoulos B."/>
            <person name="Lipzen A."/>
            <person name="Chen C."/>
            <person name="Yan M."/>
            <person name="Daum C."/>
            <person name="Ng V."/>
            <person name="Clum A."/>
            <person name="Steindorff A."/>
            <person name="Ohm R.A."/>
            <person name="Martin F."/>
            <person name="Silar P."/>
            <person name="Natvig D.O."/>
            <person name="Lalanne C."/>
            <person name="Gautier V."/>
            <person name="Ament-Velasquez S.L."/>
            <person name="Kruys A."/>
            <person name="Hutchinson M.I."/>
            <person name="Powell A.J."/>
            <person name="Barry K."/>
            <person name="Miller A.N."/>
            <person name="Grigoriev I.V."/>
            <person name="Debuchy R."/>
            <person name="Gladieux P."/>
            <person name="Hiltunen Thoren M."/>
            <person name="Johannesson H."/>
        </authorList>
    </citation>
    <scope>NUCLEOTIDE SEQUENCE</scope>
    <source>
        <strain evidence="3">CBS 232.78</strain>
    </source>
</reference>
<evidence type="ECO:0000256" key="1">
    <source>
        <dbReference type="ARBA" id="ARBA00023242"/>
    </source>
</evidence>
<evidence type="ECO:0000313" key="4">
    <source>
        <dbReference type="Proteomes" id="UP001285441"/>
    </source>
</evidence>
<organism evidence="3 4">
    <name type="scientific">Podospora didyma</name>
    <dbReference type="NCBI Taxonomy" id="330526"/>
    <lineage>
        <taxon>Eukaryota</taxon>
        <taxon>Fungi</taxon>
        <taxon>Dikarya</taxon>
        <taxon>Ascomycota</taxon>
        <taxon>Pezizomycotina</taxon>
        <taxon>Sordariomycetes</taxon>
        <taxon>Sordariomycetidae</taxon>
        <taxon>Sordariales</taxon>
        <taxon>Podosporaceae</taxon>
        <taxon>Podospora</taxon>
    </lineage>
</organism>
<evidence type="ECO:0000313" key="3">
    <source>
        <dbReference type="EMBL" id="KAK3372050.1"/>
    </source>
</evidence>
<feature type="region of interest" description="Disordered" evidence="2">
    <location>
        <begin position="68"/>
        <end position="98"/>
    </location>
</feature>
<comment type="caution">
    <text evidence="3">The sequence shown here is derived from an EMBL/GenBank/DDBJ whole genome shotgun (WGS) entry which is preliminary data.</text>
</comment>
<dbReference type="Proteomes" id="UP001285441">
    <property type="component" value="Unassembled WGS sequence"/>
</dbReference>
<gene>
    <name evidence="3" type="ORF">B0H63DRAFT_526910</name>
</gene>
<dbReference type="GO" id="GO:0000981">
    <property type="term" value="F:DNA-binding transcription factor activity, RNA polymerase II-specific"/>
    <property type="evidence" value="ECO:0007669"/>
    <property type="project" value="InterPro"/>
</dbReference>
<sequence>MPQRPKRKRDSTQDSPAVVMSSLQIPGSGQNEKTFRPTPTPETQDLYNKYRMLEDTPSLDDIQRLQEGLGNNDRHGDHLQPPTPSQATPMSRSPSCASTTYSVSHAMNNVDIGDDGVRGPKKRRAVRHGPLDERAKARAALLRKLGACESCRERKVKCDHYDFCLFEEAYQSSKLLFASQPMRSRRQSQQYGPPRQPYAPSPSSQQFPQSPYRPQFSDPLDLMGIGGIGVGQNLSPLAPRDPQGTQDDFDSLLQQINNNTQPSPVLGNNAAPLDYFRQPARNPMNTPVTHLSPASISRNLPIGKQISRPEDQVWECLWGDGGAECSVSGGEAEACNKRFRGLASLTGHFTHEHAPFQDSHFMWRCTACKFNCTFSPPMCSNCPTGRPNWQWWYWGTISATPSLTSGSSVRIGNQDTTAAIKPSYAWPAHNSTQFFGSNDTQYTSFNFTLGGGGGGGGGGSGYGNGGGGSQTYNLKVAPEPPDRPSPLDDDCPYSKASFSKLLKLWAPSHFSPYLHFIHGMMSFLTSYALLPCLVLSASLFLQLLEILMVVGDASLTALAHIISRAVDGQMPELPVACAVAGGLGIWLHKHVKLRPGVSSGYRCVYPLTTLSLALS</sequence>
<feature type="compositionally biased region" description="Low complexity" evidence="2">
    <location>
        <begin position="201"/>
        <end position="217"/>
    </location>
</feature>
<feature type="region of interest" description="Disordered" evidence="2">
    <location>
        <begin position="1"/>
        <end position="45"/>
    </location>
</feature>
<feature type="region of interest" description="Disordered" evidence="2">
    <location>
        <begin position="111"/>
        <end position="131"/>
    </location>
</feature>
<dbReference type="GO" id="GO:0008270">
    <property type="term" value="F:zinc ion binding"/>
    <property type="evidence" value="ECO:0007669"/>
    <property type="project" value="InterPro"/>
</dbReference>